<name>A0ABW2HXU1_9ACTN</name>
<dbReference type="Gene3D" id="3.40.50.1440">
    <property type="entry name" value="Tubulin/FtsZ, GTPase domain"/>
    <property type="match status" value="1"/>
</dbReference>
<dbReference type="EMBL" id="JBHTBJ010000021">
    <property type="protein sequence ID" value="MFC7277350.1"/>
    <property type="molecule type" value="Genomic_DNA"/>
</dbReference>
<proteinExistence type="predicted"/>
<dbReference type="RefSeq" id="WP_378972814.1">
    <property type="nucleotide sequence ID" value="NZ_JBHTBJ010000021.1"/>
</dbReference>
<comment type="caution">
    <text evidence="1">The sequence shown here is derived from an EMBL/GenBank/DDBJ whole genome shotgun (WGS) entry which is preliminary data.</text>
</comment>
<accession>A0ABW2HXU1</accession>
<dbReference type="InterPro" id="IPR025904">
    <property type="entry name" value="Tubulin-like"/>
</dbReference>
<protein>
    <submittedName>
        <fullName evidence="1">Tubulin-like doman-containing protein</fullName>
    </submittedName>
</protein>
<gene>
    <name evidence="1" type="ORF">ACFQS1_25440</name>
</gene>
<keyword evidence="2" id="KW-1185">Reference proteome</keyword>
<sequence length="1062" mass="116702">MVQRFLFIGVGGSGGDTLRYLYQELLTRLNRIGIAEMPTGWQFLHIDAAVVSEESPELPALPISSYRSLVAPNLTYGTVTRAIDRLNDPAALEHAWLPEAHEVHVAVQHGAGQFRAIGRALTLYAKVRIRDAVAAAVSRLEGNEAEQSLTRVQEAMRGEAVSAANVAPPAVVVVSSLAGGTGAGAFLDVCDVLHDLGRPWAADSAAVLYAPDVFHSLSQDKRQGVQANALAAISELAAAHWNTMADGERADGQLLRRPGEPARRGPARSFVIGSGNEVLPFEEQKEVFAAVARTLTAWAMSPSIQQQYLAYVWGNWQQAATGADPMGLVPGNVEAPFSSLGYSSVGLGREQFHVYAAQCIGRLAAERLLHGAGGAAADDPAHIDRDTRIQRRWPSFLMALQLDSPGERTAGAFLERLAPPRRGAVRQECDSIQQQYRDKMYSLPEWRSILRARIDERRERFVKDQEEQTVENAHQWTADIQKRLLREVEEILLTDGLPVALGLVERVGRLIDDDLILRLEGEALQDAARAERYGDEINEALGEEARGMFRRRSNTFPVSSLRVETALTAGAEAAFGRASDAQARRTAAELLGDLRRYLLKPFERALADGLAMLRRDAQSVPGGKVSMVGQWPSEPSYAVPAVLHPRPNQFLIDPVTSYPAELARLLQDTAAGEEDPFYFAVKQVILGSGPLVSGRAGAETSRALIVASRNWQPELARVWSDNRQMEQTAVFEVRITGEDLLQRARRWCGDDQIAIGAYIHQSLQDALGRNTPSLDERQRLSRFDSAFTAAIRASAPLVRLDPGFQALAGGENAPAQQPLITAIPLVEGTEAYRTALGVLTNVGNFPAELAARRFDEAGPAEIEMTTFLDRPYHHAAFESLTRPILEDWEAHRRIGREAVFSHWRRARPLPEAVPVDPGTRLRIVRGFFIAYVDEMIDVDAQGRRVTIKYGDKLAFPEPLLGPPVTPLNPFDCLAALLESMSLALVAATNNDEPLMAYRVLALLGDNASAASSTAYQDFRALLTEAEENYPLEGPMRRKRAWEIRRDIHRALEGLIRGASEDR</sequence>
<organism evidence="1 2">
    <name type="scientific">Paractinoplanes rhizophilus</name>
    <dbReference type="NCBI Taxonomy" id="1416877"/>
    <lineage>
        <taxon>Bacteria</taxon>
        <taxon>Bacillati</taxon>
        <taxon>Actinomycetota</taxon>
        <taxon>Actinomycetes</taxon>
        <taxon>Micromonosporales</taxon>
        <taxon>Micromonosporaceae</taxon>
        <taxon>Paractinoplanes</taxon>
    </lineage>
</organism>
<evidence type="ECO:0000313" key="2">
    <source>
        <dbReference type="Proteomes" id="UP001596548"/>
    </source>
</evidence>
<evidence type="ECO:0000313" key="1">
    <source>
        <dbReference type="EMBL" id="MFC7277350.1"/>
    </source>
</evidence>
<dbReference type="SUPFAM" id="SSF52490">
    <property type="entry name" value="Tubulin nucleotide-binding domain-like"/>
    <property type="match status" value="1"/>
</dbReference>
<reference evidence="2" key="1">
    <citation type="journal article" date="2019" name="Int. J. Syst. Evol. Microbiol.">
        <title>The Global Catalogue of Microorganisms (GCM) 10K type strain sequencing project: providing services to taxonomists for standard genome sequencing and annotation.</title>
        <authorList>
            <consortium name="The Broad Institute Genomics Platform"/>
            <consortium name="The Broad Institute Genome Sequencing Center for Infectious Disease"/>
            <person name="Wu L."/>
            <person name="Ma J."/>
        </authorList>
    </citation>
    <scope>NUCLEOTIDE SEQUENCE [LARGE SCALE GENOMIC DNA]</scope>
    <source>
        <strain evidence="2">XZYJT-10</strain>
    </source>
</reference>
<dbReference type="Pfam" id="PF13809">
    <property type="entry name" value="Tubulin_2"/>
    <property type="match status" value="1"/>
</dbReference>
<dbReference type="Proteomes" id="UP001596548">
    <property type="component" value="Unassembled WGS sequence"/>
</dbReference>
<dbReference type="InterPro" id="IPR036525">
    <property type="entry name" value="Tubulin/FtsZ_GTPase_sf"/>
</dbReference>